<dbReference type="InterPro" id="IPR011009">
    <property type="entry name" value="Kinase-like_dom_sf"/>
</dbReference>
<feature type="domain" description="Crinkler effector protein N-terminal" evidence="4">
    <location>
        <begin position="49"/>
        <end position="146"/>
    </location>
</feature>
<dbReference type="Pfam" id="PF20147">
    <property type="entry name" value="Crinkler"/>
    <property type="match status" value="2"/>
</dbReference>
<protein>
    <recommendedName>
        <fullName evidence="4">Crinkler effector protein N-terminal domain-containing protein</fullName>
    </recommendedName>
</protein>
<dbReference type="InterPro" id="IPR045379">
    <property type="entry name" value="Crinkler_N"/>
</dbReference>
<comment type="subcellular location">
    <subcellularLocation>
        <location evidence="1">Host cell</location>
    </subcellularLocation>
    <subcellularLocation>
        <location evidence="2">Secreted</location>
    </subcellularLocation>
</comment>
<feature type="non-terminal residue" evidence="5">
    <location>
        <position position="1"/>
    </location>
</feature>
<reference evidence="6" key="1">
    <citation type="journal article" date="2014" name="Proc. Natl. Acad. Sci. U.S.A.">
        <title>Extensive sampling of basidiomycete genomes demonstrates inadequacy of the white-rot/brown-rot paradigm for wood decay fungi.</title>
        <authorList>
            <person name="Riley R."/>
            <person name="Salamov A.A."/>
            <person name="Brown D.W."/>
            <person name="Nagy L.G."/>
            <person name="Floudas D."/>
            <person name="Held B.W."/>
            <person name="Levasseur A."/>
            <person name="Lombard V."/>
            <person name="Morin E."/>
            <person name="Otillar R."/>
            <person name="Lindquist E.A."/>
            <person name="Sun H."/>
            <person name="LaButti K.M."/>
            <person name="Schmutz J."/>
            <person name="Jabbour D."/>
            <person name="Luo H."/>
            <person name="Baker S.E."/>
            <person name="Pisabarro A.G."/>
            <person name="Walton J.D."/>
            <person name="Blanchette R.A."/>
            <person name="Henrissat B."/>
            <person name="Martin F."/>
            <person name="Cullen D."/>
            <person name="Hibbett D.S."/>
            <person name="Grigoriev I.V."/>
        </authorList>
    </citation>
    <scope>NUCLEOTIDE SEQUENCE [LARGE SCALE GENOMIC DNA]</scope>
    <source>
        <strain evidence="6">CBS 339.88</strain>
    </source>
</reference>
<dbReference type="HOGENOM" id="CLU_013871_2_3_1"/>
<evidence type="ECO:0000256" key="3">
    <source>
        <dbReference type="ARBA" id="ARBA00022525"/>
    </source>
</evidence>
<dbReference type="SUPFAM" id="SSF56112">
    <property type="entry name" value="Protein kinase-like (PK-like)"/>
    <property type="match status" value="1"/>
</dbReference>
<gene>
    <name evidence="5" type="ORF">GALMADRAFT_238716</name>
</gene>
<sequence length="726" mass="81848">NINFTNYTKLPSGKRLASFFTNVEEDRLHAIAKAPVIQTAPILSPTRLLSLNCFVLGGTHNQNFIVDIEENKYVSHLKDMIKEKRAPHLNHVAASDLQLWQVSIPVDDLEKELENIDFARLTELPPSKELSAFFTNVERGHLQVIVDTPLLSLNCFLLGDDSHRTFTVKIQKNDTVSLLRDLIKEKQAPHLNHVAASDLHLWNVSFPIDHLPSNEPPTLGPKMRPEKLMSAIFRSRLNTNCVHVVVRVMTKGAPLRGPPPSAYMSPVVSTDELAAKRERFCKKRKPEAPSTGGNPDPFLRAQLVPDGRILCNRPHGYASTLPLSLLHPVFGNFVEDAKDYVPTPDDAKFLLAFVQAMSNIYTNERSRQLEIHTIFQKHNIDIDGTTIGPYITDGDLSFGRFRLLIAEFKNEVGSKAAEPFFQAILYFLEATRILATQHLNSVLPCILVLVFGPHVAFAGAAWTDRPVVQMLSPAIPCHYHNTDIEMEGMLVRHLGALRRAIHSLDAYYRNYSANPALPLRNPTHPYPTSFTSRGGSKIQFKYLFQMEGRNLFFGSTDDSKICIKFVPRYCEAGHEFLAAKGFAPKLHAVEQLPGQLFMVVMDDVSMDYANLFNLKDEYLLLEERQDARESLSKQVRGCLQEFHQAGFVHGDIRDTNIMAKKNLEWSDGRFLVVDFDSCGYIDEARYTFDLNTTSVKRPDGAIGGAVIETEHDWDMLDHIWDPVPLA</sequence>
<evidence type="ECO:0000313" key="6">
    <source>
        <dbReference type="Proteomes" id="UP000027222"/>
    </source>
</evidence>
<dbReference type="Proteomes" id="UP000027222">
    <property type="component" value="Unassembled WGS sequence"/>
</dbReference>
<dbReference type="AlphaFoldDB" id="A0A067TIG6"/>
<dbReference type="OrthoDB" id="3261131at2759"/>
<evidence type="ECO:0000256" key="2">
    <source>
        <dbReference type="ARBA" id="ARBA00004613"/>
    </source>
</evidence>
<evidence type="ECO:0000259" key="4">
    <source>
        <dbReference type="Pfam" id="PF20147"/>
    </source>
</evidence>
<dbReference type="GO" id="GO:0043657">
    <property type="term" value="C:host cell"/>
    <property type="evidence" value="ECO:0007669"/>
    <property type="project" value="UniProtKB-SubCell"/>
</dbReference>
<evidence type="ECO:0000256" key="1">
    <source>
        <dbReference type="ARBA" id="ARBA00004340"/>
    </source>
</evidence>
<evidence type="ECO:0000313" key="5">
    <source>
        <dbReference type="EMBL" id="KDR82980.1"/>
    </source>
</evidence>
<proteinExistence type="predicted"/>
<dbReference type="GO" id="GO:0005576">
    <property type="term" value="C:extracellular region"/>
    <property type="evidence" value="ECO:0007669"/>
    <property type="project" value="UniProtKB-SubCell"/>
</dbReference>
<accession>A0A067TIG6</accession>
<dbReference type="STRING" id="685588.A0A067TIG6"/>
<feature type="domain" description="Crinkler effector protein N-terminal" evidence="4">
    <location>
        <begin position="151"/>
        <end position="247"/>
    </location>
</feature>
<keyword evidence="6" id="KW-1185">Reference proteome</keyword>
<name>A0A067TIG6_GALM3</name>
<keyword evidence="3" id="KW-0964">Secreted</keyword>
<dbReference type="EMBL" id="KL142369">
    <property type="protein sequence ID" value="KDR82980.1"/>
    <property type="molecule type" value="Genomic_DNA"/>
</dbReference>
<organism evidence="5 6">
    <name type="scientific">Galerina marginata (strain CBS 339.88)</name>
    <dbReference type="NCBI Taxonomy" id="685588"/>
    <lineage>
        <taxon>Eukaryota</taxon>
        <taxon>Fungi</taxon>
        <taxon>Dikarya</taxon>
        <taxon>Basidiomycota</taxon>
        <taxon>Agaricomycotina</taxon>
        <taxon>Agaricomycetes</taxon>
        <taxon>Agaricomycetidae</taxon>
        <taxon>Agaricales</taxon>
        <taxon>Agaricineae</taxon>
        <taxon>Strophariaceae</taxon>
        <taxon>Galerina</taxon>
    </lineage>
</organism>